<sequence length="650" mass="72427">MFKRLLSSLSSKKNSSTVEPAAADESLIVAYDAYGQQMKIPRSEWRDKVFLPALQQKWDSAADLYSAILSGLEDGFPADLIPAAERLVEIDDIPERAHVIQGIVLMENGQSDAAERTLRAGIAKVGATGTLLTNLAKVFAGRGEDSRAGETLWQAIQADPNQDNGLLWWATLQQESQGEAGYLNALRTAAALPGSWRAQLWLARHHLEQGETEQARVLYREVLAGKAFDAGALMMISGDLGRNGEIASIVELVAPIYDEHQHDPMAGINILRAYQELGEVEEGEKLLARMYALGLAPLKQHLDEFAQAFQEMRKQDVQHAAVDSNELQIKTLSLTQPIWHYGLNRADWLFSRKPEDAQKIGFFALSKIVEGSVQSESQLEDNIGRLSRAIPLYFAEAVHYWSHYASSCYIQVVEGKGPILSGNETDGNALFDLVPPAMNYFVTGEIGCSGKGEQEQWQVSLTLWNCAARTKQVSESGQALEAELGSLILDLEQRLLAHVGLRREQPLDPFYLRPSTEMMGVYLSELGQAFMLTLVANKQIPRSAIWGERAMLEWPLRMALHWPQAEVPKLMYLSGLGKAFDYRSDLVAEYKEQSLALLHEARETNSPVDRLAPLVWKLFDMHDEFADRRQHLSPGADEAYAAWLARLADK</sequence>
<dbReference type="SUPFAM" id="SSF48452">
    <property type="entry name" value="TPR-like"/>
    <property type="match status" value="1"/>
</dbReference>
<dbReference type="InterPro" id="IPR011990">
    <property type="entry name" value="TPR-like_helical_dom_sf"/>
</dbReference>
<dbReference type="Proteomes" id="UP000302163">
    <property type="component" value="Chromosome"/>
</dbReference>
<dbReference type="RefSeq" id="WP_138098873.1">
    <property type="nucleotide sequence ID" value="NZ_CP040428.1"/>
</dbReference>
<organism evidence="1 2">
    <name type="scientific">Jejubacter calystegiae</name>
    <dbReference type="NCBI Taxonomy" id="2579935"/>
    <lineage>
        <taxon>Bacteria</taxon>
        <taxon>Pseudomonadati</taxon>
        <taxon>Pseudomonadota</taxon>
        <taxon>Gammaproteobacteria</taxon>
        <taxon>Enterobacterales</taxon>
        <taxon>Enterobacteriaceae</taxon>
        <taxon>Jejubacter</taxon>
    </lineage>
</organism>
<keyword evidence="2" id="KW-1185">Reference proteome</keyword>
<protein>
    <submittedName>
        <fullName evidence="1">Tetratricopeptide repeat protein</fullName>
    </submittedName>
</protein>
<dbReference type="EMBL" id="CP040428">
    <property type="protein sequence ID" value="QCT22363.1"/>
    <property type="molecule type" value="Genomic_DNA"/>
</dbReference>
<dbReference type="OrthoDB" id="112945at2"/>
<reference evidence="1 2" key="1">
    <citation type="submission" date="2019-05" db="EMBL/GenBank/DDBJ databases">
        <title>Complete genome sequence of Izhakiella calystegiae KSNA2, an endophyte isolated from beach morning glory (Calystegia soldanella).</title>
        <authorList>
            <person name="Jiang L."/>
            <person name="Jeong J.C."/>
            <person name="Kim C.Y."/>
            <person name="Kim D.H."/>
            <person name="Kim S.W."/>
            <person name="Lee j."/>
        </authorList>
    </citation>
    <scope>NUCLEOTIDE SEQUENCE [LARGE SCALE GENOMIC DNA]</scope>
    <source>
        <strain evidence="1 2">KSNA2</strain>
    </source>
</reference>
<evidence type="ECO:0000313" key="1">
    <source>
        <dbReference type="EMBL" id="QCT22363.1"/>
    </source>
</evidence>
<dbReference type="Gene3D" id="1.25.40.10">
    <property type="entry name" value="Tetratricopeptide repeat domain"/>
    <property type="match status" value="1"/>
</dbReference>
<name>A0A4P8YQ00_9ENTR</name>
<proteinExistence type="predicted"/>
<dbReference type="AlphaFoldDB" id="A0A4P8YQ00"/>
<evidence type="ECO:0000313" key="2">
    <source>
        <dbReference type="Proteomes" id="UP000302163"/>
    </source>
</evidence>
<gene>
    <name evidence="1" type="ORF">FEM41_23310</name>
</gene>
<accession>A0A4P8YQ00</accession>
<dbReference type="KEGG" id="izh:FEM41_23310"/>